<evidence type="ECO:0000313" key="10">
    <source>
        <dbReference type="Proteomes" id="UP001432322"/>
    </source>
</evidence>
<evidence type="ECO:0000256" key="7">
    <source>
        <dbReference type="ARBA" id="ARBA00023224"/>
    </source>
</evidence>
<keyword evidence="5" id="KW-0675">Receptor</keyword>
<evidence type="ECO:0008006" key="11">
    <source>
        <dbReference type="Google" id="ProtNLM"/>
    </source>
</evidence>
<keyword evidence="3 8" id="KW-0812">Transmembrane</keyword>
<dbReference type="CDD" id="cd00637">
    <property type="entry name" value="7tm_classA_rhodopsin-like"/>
    <property type="match status" value="1"/>
</dbReference>
<comment type="subcellular location">
    <subcellularLocation>
        <location evidence="1">Cell membrane</location>
        <topology evidence="1">Multi-pass membrane protein</topology>
    </subcellularLocation>
</comment>
<organism evidence="9 10">
    <name type="scientific">Pristionchus fissidentatus</name>
    <dbReference type="NCBI Taxonomy" id="1538716"/>
    <lineage>
        <taxon>Eukaryota</taxon>
        <taxon>Metazoa</taxon>
        <taxon>Ecdysozoa</taxon>
        <taxon>Nematoda</taxon>
        <taxon>Chromadorea</taxon>
        <taxon>Rhabditida</taxon>
        <taxon>Rhabditina</taxon>
        <taxon>Diplogasteromorpha</taxon>
        <taxon>Diplogasteroidea</taxon>
        <taxon>Neodiplogasteridae</taxon>
        <taxon>Pristionchus</taxon>
    </lineage>
</organism>
<feature type="transmembrane region" description="Helical" evidence="8">
    <location>
        <begin position="89"/>
        <end position="106"/>
    </location>
</feature>
<dbReference type="GO" id="GO:0004930">
    <property type="term" value="F:G protein-coupled receptor activity"/>
    <property type="evidence" value="ECO:0007669"/>
    <property type="project" value="UniProtKB-KW"/>
</dbReference>
<dbReference type="Proteomes" id="UP001432322">
    <property type="component" value="Unassembled WGS sequence"/>
</dbReference>
<evidence type="ECO:0000256" key="2">
    <source>
        <dbReference type="ARBA" id="ARBA00022475"/>
    </source>
</evidence>
<feature type="transmembrane region" description="Helical" evidence="8">
    <location>
        <begin position="307"/>
        <end position="329"/>
    </location>
</feature>
<dbReference type="InterPro" id="IPR040435">
    <property type="entry name" value="Put_GPCR_Chromadorea"/>
</dbReference>
<feature type="transmembrane region" description="Helical" evidence="8">
    <location>
        <begin position="252"/>
        <end position="277"/>
    </location>
</feature>
<dbReference type="Gene3D" id="1.20.1070.10">
    <property type="entry name" value="Rhodopsin 7-helix transmembrane proteins"/>
    <property type="match status" value="1"/>
</dbReference>
<dbReference type="SUPFAM" id="SSF81321">
    <property type="entry name" value="Family A G protein-coupled receptor-like"/>
    <property type="match status" value="1"/>
</dbReference>
<evidence type="ECO:0000256" key="4">
    <source>
        <dbReference type="ARBA" id="ARBA00022989"/>
    </source>
</evidence>
<evidence type="ECO:0000256" key="3">
    <source>
        <dbReference type="ARBA" id="ARBA00022692"/>
    </source>
</evidence>
<dbReference type="PANTHER" id="PTHR37441">
    <property type="entry name" value="PROTEIN CBG16518"/>
    <property type="match status" value="1"/>
</dbReference>
<gene>
    <name evidence="9" type="ORF">PFISCL1PPCAC_14888</name>
</gene>
<keyword evidence="10" id="KW-1185">Reference proteome</keyword>
<keyword evidence="6 8" id="KW-0472">Membrane</keyword>
<dbReference type="GO" id="GO:0005886">
    <property type="term" value="C:plasma membrane"/>
    <property type="evidence" value="ECO:0007669"/>
    <property type="project" value="UniProtKB-SubCell"/>
</dbReference>
<keyword evidence="5" id="KW-0297">G-protein coupled receptor</keyword>
<feature type="transmembrane region" description="Helical" evidence="8">
    <location>
        <begin position="201"/>
        <end position="227"/>
    </location>
</feature>
<reference evidence="9" key="1">
    <citation type="submission" date="2023-10" db="EMBL/GenBank/DDBJ databases">
        <title>Genome assembly of Pristionchus species.</title>
        <authorList>
            <person name="Yoshida K."/>
            <person name="Sommer R.J."/>
        </authorList>
    </citation>
    <scope>NUCLEOTIDE SEQUENCE</scope>
    <source>
        <strain evidence="9">RS5133</strain>
    </source>
</reference>
<dbReference type="PANTHER" id="PTHR37441:SF7">
    <property type="entry name" value="G-PROTEIN COUPLED RECEPTORS FAMILY 1 PROFILE DOMAIN-CONTAINING PROTEIN"/>
    <property type="match status" value="1"/>
</dbReference>
<evidence type="ECO:0000313" key="9">
    <source>
        <dbReference type="EMBL" id="GMT23591.1"/>
    </source>
</evidence>
<name>A0AAV5VVQ9_9BILA</name>
<proteinExistence type="predicted"/>
<dbReference type="AlphaFoldDB" id="A0AAV5VVQ9"/>
<feature type="transmembrane region" description="Helical" evidence="8">
    <location>
        <begin position="112"/>
        <end position="139"/>
    </location>
</feature>
<evidence type="ECO:0000256" key="8">
    <source>
        <dbReference type="SAM" id="Phobius"/>
    </source>
</evidence>
<keyword evidence="2" id="KW-1003">Cell membrane</keyword>
<feature type="transmembrane region" description="Helical" evidence="8">
    <location>
        <begin position="44"/>
        <end position="68"/>
    </location>
</feature>
<feature type="transmembrane region" description="Helical" evidence="8">
    <location>
        <begin position="159"/>
        <end position="181"/>
    </location>
</feature>
<evidence type="ECO:0000256" key="6">
    <source>
        <dbReference type="ARBA" id="ARBA00023136"/>
    </source>
</evidence>
<evidence type="ECO:0000256" key="1">
    <source>
        <dbReference type="ARBA" id="ARBA00004651"/>
    </source>
</evidence>
<dbReference type="EMBL" id="BTSY01000004">
    <property type="protein sequence ID" value="GMT23591.1"/>
    <property type="molecule type" value="Genomic_DNA"/>
</dbReference>
<evidence type="ECO:0000256" key="5">
    <source>
        <dbReference type="ARBA" id="ARBA00023040"/>
    </source>
</evidence>
<comment type="caution">
    <text evidence="9">The sequence shown here is derived from an EMBL/GenBank/DDBJ whole genome shotgun (WGS) entry which is preliminary data.</text>
</comment>
<keyword evidence="4 8" id="KW-1133">Transmembrane helix</keyword>
<accession>A0AAV5VVQ9</accession>
<sequence length="384" mass="43576">TSLPFSQLLISDSSFYSQCSSLISQSDYEDARNRQKSIDETSSFLLPFCASIGLLTSVFSLILLILTIHAINQKRLPIRKYTVVSSRTIGDGFSSLLISIASLFSSSSSASFTLLALFISISTFGFVHLSLSHLLVLLLRQISLIRPHGFSSIFSLRKLIFSLFLIWIVSLLYAASFAPLTTVIITPSLGPEVCSYSRCQLPLLIVCIVILSFFILTLIFSYLFVLLKLRRNVQSFRFYGDSAQAKKQLHRFLSYGVHVIVYCAISALQLAGVIMLMQNASLYDRLRNDEQSCELVEYLGVQIRMEIISGAAILLWLIRILTDLSILFIRDYRKLLPWIASRDEQQRERLTESRTTYRSDPQRAGFNCAVFSLEEDIHRRDLRN</sequence>
<protein>
    <recommendedName>
        <fullName evidence="11">G protein-coupled receptor</fullName>
    </recommendedName>
</protein>
<keyword evidence="7" id="KW-0807">Transducer</keyword>
<feature type="non-terminal residue" evidence="9">
    <location>
        <position position="1"/>
    </location>
</feature>